<feature type="transmembrane region" description="Helical" evidence="9">
    <location>
        <begin position="308"/>
        <end position="333"/>
    </location>
</feature>
<dbReference type="GO" id="GO:0071555">
    <property type="term" value="P:cell wall organization"/>
    <property type="evidence" value="ECO:0007669"/>
    <property type="project" value="UniProtKB-KW"/>
</dbReference>
<comment type="subcellular location">
    <subcellularLocation>
        <location evidence="1">Golgi apparatus membrane</location>
        <topology evidence="1">Multi-pass membrane protein</topology>
    </subcellularLocation>
</comment>
<evidence type="ECO:0000256" key="2">
    <source>
        <dbReference type="ARBA" id="ARBA00022676"/>
    </source>
</evidence>
<evidence type="ECO:0000259" key="10">
    <source>
        <dbReference type="Pfam" id="PF00535"/>
    </source>
</evidence>
<evidence type="ECO:0000256" key="8">
    <source>
        <dbReference type="ARBA" id="ARBA00023316"/>
    </source>
</evidence>
<organism evidence="11 12">
    <name type="scientific">Larkinella knui</name>
    <dbReference type="NCBI Taxonomy" id="2025310"/>
    <lineage>
        <taxon>Bacteria</taxon>
        <taxon>Pseudomonadati</taxon>
        <taxon>Bacteroidota</taxon>
        <taxon>Cytophagia</taxon>
        <taxon>Cytophagales</taxon>
        <taxon>Spirosomataceae</taxon>
        <taxon>Larkinella</taxon>
    </lineage>
</organism>
<dbReference type="RefSeq" id="WP_124908460.1">
    <property type="nucleotide sequence ID" value="NZ_RQJP01000004.1"/>
</dbReference>
<dbReference type="Proteomes" id="UP000274271">
    <property type="component" value="Unassembled WGS sequence"/>
</dbReference>
<dbReference type="CDD" id="cd06437">
    <property type="entry name" value="CESA_CaSu_A2"/>
    <property type="match status" value="1"/>
</dbReference>
<gene>
    <name evidence="11" type="ORF">EHT87_20125</name>
</gene>
<evidence type="ECO:0000256" key="9">
    <source>
        <dbReference type="SAM" id="Phobius"/>
    </source>
</evidence>
<dbReference type="PANTHER" id="PTHR32044">
    <property type="entry name" value="GLUCOMANNAN 4-BETA-MANNOSYLTRANSFERASE 9"/>
    <property type="match status" value="1"/>
</dbReference>
<keyword evidence="2" id="KW-0328">Glycosyltransferase</keyword>
<evidence type="ECO:0000256" key="4">
    <source>
        <dbReference type="ARBA" id="ARBA00022692"/>
    </source>
</evidence>
<keyword evidence="6" id="KW-0333">Golgi apparatus</keyword>
<feature type="transmembrane region" description="Helical" evidence="9">
    <location>
        <begin position="440"/>
        <end position="464"/>
    </location>
</feature>
<dbReference type="PANTHER" id="PTHR32044:SF80">
    <property type="entry name" value="XYLOGLUCAN GLYCOSYLTRANSFERASE 2-RELATED"/>
    <property type="match status" value="1"/>
</dbReference>
<name>A0A3P1CH40_9BACT</name>
<feature type="domain" description="Glycosyltransferase 2-like" evidence="10">
    <location>
        <begin position="56"/>
        <end position="222"/>
    </location>
</feature>
<keyword evidence="5 9" id="KW-1133">Transmembrane helix</keyword>
<evidence type="ECO:0000256" key="7">
    <source>
        <dbReference type="ARBA" id="ARBA00023136"/>
    </source>
</evidence>
<dbReference type="InterPro" id="IPR001173">
    <property type="entry name" value="Glyco_trans_2-like"/>
</dbReference>
<dbReference type="Pfam" id="PF00535">
    <property type="entry name" value="Glycos_transf_2"/>
    <property type="match status" value="1"/>
</dbReference>
<dbReference type="InterPro" id="IPR029044">
    <property type="entry name" value="Nucleotide-diphossugar_trans"/>
</dbReference>
<reference evidence="11 12" key="1">
    <citation type="submission" date="2018-11" db="EMBL/GenBank/DDBJ databases">
        <authorList>
            <person name="Zhou Z."/>
            <person name="Wang G."/>
        </authorList>
    </citation>
    <scope>NUCLEOTIDE SEQUENCE [LARGE SCALE GENOMIC DNA]</scope>
    <source>
        <strain evidence="11 12">KCTC42998</strain>
    </source>
</reference>
<keyword evidence="4 9" id="KW-0812">Transmembrane</keyword>
<keyword evidence="7 9" id="KW-0472">Membrane</keyword>
<dbReference type="FunFam" id="3.90.550.10:FF:000057">
    <property type="entry name" value="Glycosyltransferase-like protein, family 2"/>
    <property type="match status" value="1"/>
</dbReference>
<keyword evidence="3 11" id="KW-0808">Transferase</keyword>
<feature type="transmembrane region" description="Helical" evidence="9">
    <location>
        <begin position="470"/>
        <end position="489"/>
    </location>
</feature>
<dbReference type="AlphaFoldDB" id="A0A3P1CH40"/>
<evidence type="ECO:0000313" key="11">
    <source>
        <dbReference type="EMBL" id="RRB12508.1"/>
    </source>
</evidence>
<evidence type="ECO:0000313" key="12">
    <source>
        <dbReference type="Proteomes" id="UP000274271"/>
    </source>
</evidence>
<comment type="caution">
    <text evidence="11">The sequence shown here is derived from an EMBL/GenBank/DDBJ whole genome shotgun (WGS) entry which is preliminary data.</text>
</comment>
<accession>A0A3P1CH40</accession>
<keyword evidence="8" id="KW-0961">Cell wall biogenesis/degradation</keyword>
<feature type="transmembrane region" description="Helical" evidence="9">
    <location>
        <begin position="345"/>
        <end position="368"/>
    </location>
</feature>
<evidence type="ECO:0000256" key="1">
    <source>
        <dbReference type="ARBA" id="ARBA00004653"/>
    </source>
</evidence>
<dbReference type="SUPFAM" id="SSF53448">
    <property type="entry name" value="Nucleotide-diphospho-sugar transferases"/>
    <property type="match status" value="1"/>
</dbReference>
<evidence type="ECO:0000256" key="5">
    <source>
        <dbReference type="ARBA" id="ARBA00022989"/>
    </source>
</evidence>
<keyword evidence="12" id="KW-1185">Reference proteome</keyword>
<dbReference type="Gene3D" id="3.90.550.10">
    <property type="entry name" value="Spore Coat Polysaccharide Biosynthesis Protein SpsA, Chain A"/>
    <property type="match status" value="1"/>
</dbReference>
<dbReference type="EMBL" id="RQJP01000004">
    <property type="protein sequence ID" value="RRB12508.1"/>
    <property type="molecule type" value="Genomic_DNA"/>
</dbReference>
<evidence type="ECO:0000256" key="3">
    <source>
        <dbReference type="ARBA" id="ARBA00022679"/>
    </source>
</evidence>
<dbReference type="OrthoDB" id="9806824at2"/>
<sequence length="495" mass="56810">MEVFILAIYALVLLLLFAYNCGQLSLIFSYLRSKRKKASFRAYSEPQTETLPYVTVQLPVYNELYVAARLIDSVVDLNYPRSRFEIQVLDDSTDETVGIIADKVAQYQLLGIDIQHIRRPERKGFKAGALAYGLERAKGEFMAIFDADFMPEPDFLLKVIPHFENPKVGIVQTRWTHLNEDYSILTQLQAFGLNAHFFVEQGGRNAEGYFMNFNGTAGVWRKAAILDAGSWSSDTLTEDLDLSYRAQLKGWQFVYREDIGSPAELPVAMNALKSQQYRWMKGAAECARKLMLTMLRAPHVPFRIKLHAFFHLLSSSTFILILLLGLLSVPVLYIRVRHPEYQSVFLLLGFFQLNLLILLLFYGIPFWLERKGKLEQLGLYYFPMYSSLMMGLSLHNTIAVIEGFAGRKTPFVRTPKFNVKADGENWRSNKYLRIDLAPTLNWLTFSEGVLMLYFLFGIGLGFYFHQYNMLIFHVMLAAGFGLVFLYSLIHARIKG</sequence>
<dbReference type="GO" id="GO:0016757">
    <property type="term" value="F:glycosyltransferase activity"/>
    <property type="evidence" value="ECO:0007669"/>
    <property type="project" value="UniProtKB-KW"/>
</dbReference>
<feature type="transmembrane region" description="Helical" evidence="9">
    <location>
        <begin position="380"/>
        <end position="401"/>
    </location>
</feature>
<evidence type="ECO:0000256" key="6">
    <source>
        <dbReference type="ARBA" id="ARBA00023034"/>
    </source>
</evidence>
<protein>
    <submittedName>
        <fullName evidence="11">Glycosyltransferase</fullName>
    </submittedName>
</protein>
<proteinExistence type="predicted"/>